<dbReference type="Pfam" id="PF06532">
    <property type="entry name" value="NrsF"/>
    <property type="match status" value="1"/>
</dbReference>
<dbReference type="AlphaFoldDB" id="A0A177JX77"/>
<protein>
    <recommendedName>
        <fullName evidence="4">DUF1109 domain-containing protein</fullName>
    </recommendedName>
</protein>
<sequence>MNTELLIAQLAEDLHPVPPGASRAHLRNGLIAGAAIAAAGVVFWPSLGVRHDLGAAMTTGIFWIKLLYTGSLAYLGFQALDRLSRPGSRPVDWTRLLAVPLVALAAATLLRLGVSPADSGDAFWMGSSWAQCPLYVAGLSIPVFFGLLWGISRLAPTQLTAAGAAAGLVAGGTGATVYALHCTESSPGFVLLWYTLGLAAASLIGAAVGPKLLRW</sequence>
<keyword evidence="1" id="KW-1133">Transmembrane helix</keyword>
<organism evidence="2 3">
    <name type="scientific">Sphingobium yanoikuyae</name>
    <name type="common">Sphingomonas yanoikuyae</name>
    <dbReference type="NCBI Taxonomy" id="13690"/>
    <lineage>
        <taxon>Bacteria</taxon>
        <taxon>Pseudomonadati</taxon>
        <taxon>Pseudomonadota</taxon>
        <taxon>Alphaproteobacteria</taxon>
        <taxon>Sphingomonadales</taxon>
        <taxon>Sphingomonadaceae</taxon>
        <taxon>Sphingobium</taxon>
    </lineage>
</organism>
<evidence type="ECO:0000313" key="2">
    <source>
        <dbReference type="EMBL" id="OAH45426.1"/>
    </source>
</evidence>
<feature type="transmembrane region" description="Helical" evidence="1">
    <location>
        <begin position="53"/>
        <end position="75"/>
    </location>
</feature>
<feature type="transmembrane region" description="Helical" evidence="1">
    <location>
        <begin position="159"/>
        <end position="180"/>
    </location>
</feature>
<dbReference type="EMBL" id="LSTR01000025">
    <property type="protein sequence ID" value="OAH45426.1"/>
    <property type="molecule type" value="Genomic_DNA"/>
</dbReference>
<evidence type="ECO:0000313" key="3">
    <source>
        <dbReference type="Proteomes" id="UP000077262"/>
    </source>
</evidence>
<evidence type="ECO:0000256" key="1">
    <source>
        <dbReference type="SAM" id="Phobius"/>
    </source>
</evidence>
<evidence type="ECO:0008006" key="4">
    <source>
        <dbReference type="Google" id="ProtNLM"/>
    </source>
</evidence>
<dbReference type="Proteomes" id="UP000077262">
    <property type="component" value="Unassembled WGS sequence"/>
</dbReference>
<reference evidence="2 3" key="1">
    <citation type="submission" date="2016-02" db="EMBL/GenBank/DDBJ databases">
        <authorList>
            <person name="Wen L."/>
            <person name="He K."/>
            <person name="Yang H."/>
        </authorList>
    </citation>
    <scope>NUCLEOTIDE SEQUENCE [LARGE SCALE GENOMIC DNA]</scope>
    <source>
        <strain evidence="2 3">CD09_2</strain>
    </source>
</reference>
<keyword evidence="1" id="KW-0812">Transmembrane</keyword>
<dbReference type="RefSeq" id="WP_063976254.1">
    <property type="nucleotide sequence ID" value="NZ_LSTR01000025.1"/>
</dbReference>
<comment type="caution">
    <text evidence="2">The sequence shown here is derived from an EMBL/GenBank/DDBJ whole genome shotgun (WGS) entry which is preliminary data.</text>
</comment>
<feature type="transmembrane region" description="Helical" evidence="1">
    <location>
        <begin position="134"/>
        <end position="152"/>
    </location>
</feature>
<keyword evidence="1" id="KW-0472">Membrane</keyword>
<accession>A0A177JX77</accession>
<feature type="transmembrane region" description="Helical" evidence="1">
    <location>
        <begin position="96"/>
        <end position="114"/>
    </location>
</feature>
<feature type="transmembrane region" description="Helical" evidence="1">
    <location>
        <begin position="29"/>
        <end position="47"/>
    </location>
</feature>
<name>A0A177JX77_SPHYA</name>
<gene>
    <name evidence="2" type="ORF">AX777_17615</name>
</gene>
<feature type="transmembrane region" description="Helical" evidence="1">
    <location>
        <begin position="192"/>
        <end position="213"/>
    </location>
</feature>
<proteinExistence type="predicted"/>
<dbReference type="InterPro" id="IPR009495">
    <property type="entry name" value="NrsF"/>
</dbReference>
<dbReference type="OrthoDB" id="7764375at2"/>